<dbReference type="RefSeq" id="WP_169469252.1">
    <property type="nucleotide sequence ID" value="NZ_JABBGG010000016.1"/>
</dbReference>
<dbReference type="PANTHER" id="PTHR47234:SF2">
    <property type="entry name" value="TONB-DEPENDENT RECEPTOR"/>
    <property type="match status" value="1"/>
</dbReference>
<feature type="signal peptide" evidence="12">
    <location>
        <begin position="1"/>
        <end position="32"/>
    </location>
</feature>
<reference evidence="15 16" key="1">
    <citation type="submission" date="2020-04" db="EMBL/GenBank/DDBJ databases">
        <title>Massilia sp. RP-1-19 isolated from soil.</title>
        <authorList>
            <person name="Dahal R.H."/>
        </authorList>
    </citation>
    <scope>NUCLEOTIDE SEQUENCE [LARGE SCALE GENOMIC DNA]</scope>
    <source>
        <strain evidence="15 16">RP-1-19</strain>
    </source>
</reference>
<comment type="subcellular location">
    <subcellularLocation>
        <location evidence="1 10">Cell outer membrane</location>
        <topology evidence="1 10">Multi-pass membrane protein</topology>
    </subcellularLocation>
</comment>
<proteinExistence type="inferred from homology"/>
<dbReference type="InterPro" id="IPR037066">
    <property type="entry name" value="Plug_dom_sf"/>
</dbReference>
<evidence type="ECO:0000313" key="15">
    <source>
        <dbReference type="EMBL" id="NML63356.1"/>
    </source>
</evidence>
<evidence type="ECO:0000256" key="11">
    <source>
        <dbReference type="RuleBase" id="RU003357"/>
    </source>
</evidence>
<dbReference type="Pfam" id="PF00593">
    <property type="entry name" value="TonB_dep_Rec_b-barrel"/>
    <property type="match status" value="1"/>
</dbReference>
<comment type="caution">
    <text evidence="15">The sequence shown here is derived from an EMBL/GenBank/DDBJ whole genome shotgun (WGS) entry which is preliminary data.</text>
</comment>
<dbReference type="SUPFAM" id="SSF56935">
    <property type="entry name" value="Porins"/>
    <property type="match status" value="1"/>
</dbReference>
<dbReference type="Gene3D" id="2.170.130.10">
    <property type="entry name" value="TonB-dependent receptor, plug domain"/>
    <property type="match status" value="1"/>
</dbReference>
<feature type="domain" description="TonB-dependent receptor plug" evidence="14">
    <location>
        <begin position="61"/>
        <end position="169"/>
    </location>
</feature>
<dbReference type="InterPro" id="IPR039426">
    <property type="entry name" value="TonB-dep_rcpt-like"/>
</dbReference>
<evidence type="ECO:0000256" key="9">
    <source>
        <dbReference type="ARBA" id="ARBA00023237"/>
    </source>
</evidence>
<evidence type="ECO:0000256" key="8">
    <source>
        <dbReference type="ARBA" id="ARBA00023170"/>
    </source>
</evidence>
<keyword evidence="7 10" id="KW-0472">Membrane</keyword>
<keyword evidence="3 10" id="KW-0813">Transport</keyword>
<dbReference type="InterPro" id="IPR036942">
    <property type="entry name" value="Beta-barrel_TonB_sf"/>
</dbReference>
<evidence type="ECO:0000259" key="13">
    <source>
        <dbReference type="Pfam" id="PF00593"/>
    </source>
</evidence>
<dbReference type="Gene3D" id="2.40.170.20">
    <property type="entry name" value="TonB-dependent receptor, beta-barrel domain"/>
    <property type="match status" value="1"/>
</dbReference>
<feature type="domain" description="TonB-dependent receptor-like beta-barrel" evidence="13">
    <location>
        <begin position="369"/>
        <end position="925"/>
    </location>
</feature>
<evidence type="ECO:0000313" key="16">
    <source>
        <dbReference type="Proteomes" id="UP000583752"/>
    </source>
</evidence>
<evidence type="ECO:0000256" key="7">
    <source>
        <dbReference type="ARBA" id="ARBA00023136"/>
    </source>
</evidence>
<evidence type="ECO:0000256" key="1">
    <source>
        <dbReference type="ARBA" id="ARBA00004571"/>
    </source>
</evidence>
<evidence type="ECO:0000256" key="6">
    <source>
        <dbReference type="ARBA" id="ARBA00023077"/>
    </source>
</evidence>
<dbReference type="AlphaFoldDB" id="A0A848HN62"/>
<evidence type="ECO:0000256" key="4">
    <source>
        <dbReference type="ARBA" id="ARBA00022452"/>
    </source>
</evidence>
<organism evidence="15 16">
    <name type="scientific">Massilia polaris</name>
    <dbReference type="NCBI Taxonomy" id="2728846"/>
    <lineage>
        <taxon>Bacteria</taxon>
        <taxon>Pseudomonadati</taxon>
        <taxon>Pseudomonadota</taxon>
        <taxon>Betaproteobacteria</taxon>
        <taxon>Burkholderiales</taxon>
        <taxon>Oxalobacteraceae</taxon>
        <taxon>Telluria group</taxon>
        <taxon>Massilia</taxon>
    </lineage>
</organism>
<dbReference type="InterPro" id="IPR012910">
    <property type="entry name" value="Plug_dom"/>
</dbReference>
<gene>
    <name evidence="15" type="ORF">HHL21_20140</name>
</gene>
<sequence length="965" mass="103160">MIKETVISRSLRQLFATGAAASLGLMAIPVGAQQVAQDGSVIQRVEITGSSIKRIAAEGSLPVQTLTRAQIEQSGASNVADLVAALPAMQGFITSSTSVNGGGGGVQTASVHAIGTDYTLVLLNGRRMAPYGTGSAVNLASIPLSAVERVEILTDGASTLYGSDAIAGVVNFILKKNQQDFDIEATYNSPQEKGGKSTNFSLSKGFGNLDTDGFNVLLAYSHDEQKELNAKDRDFARSGVRKFSEGGKQFATWQTSVNSTPANVDVETADDYQIFSVDLLKNKKCTGANTFERGGVCRYDYASTVQLLPELKRDSVFASANVKVSDAATVFGELVLTRFSNTARYAPAAQPLSPITTDPVTGVTRVNQNYIGAYNKSVVPQLAALGINPADVLNSTLYYRGHDAGGRTDKYSTDAAHAVIGIEGRVAGWDASASYTHSENTQKDDAVAGYLSGNAFEALIRSGAFNPYELSPNDKATLAPAVLRQTLNETESKIDVLNARASRELFDMAGGRAALGAGADFTKQRFNDMPSAILQGPNPTQPNWTDVIIGGGTGALPLDAVRQNWGAFAELLMPVTKTIEATAAVRYDSYDAVERRNTSFDVAGKPSNPGDVGNDVAKATYKLAARWTPVSNVLVRGSYGTGFKAPTMNDIADPVKNFGSSNFFPCPAFKAGDPRLPYCKPGSSEYGLLTSGNSLSGDTGLKAETSKQATLGFRVEPIPSLSFGLDLWDVKLKNQIQALSQQQIFSDPALADKWISIYFDPIQKSNVLVATLSPVNLSSSHYRGVDWDTSYRLGKTGLGSFSANWTGTYMLKAEQDVPGSASGIEYSIGRFDSYSNVTFRVISRLVLSLRSSEKLSNSLTLNYRSGYHDQVLTEDDAAVRTVDANGAIGGVVGMARDVKDYMTLDYQLKAKVYKSLTLTAGIKNLLDEDPPLSIRNAGGGNQVGYDGRYTDPLGRTFYVTANYKF</sequence>
<keyword evidence="16" id="KW-1185">Reference proteome</keyword>
<keyword evidence="4 10" id="KW-1134">Transmembrane beta strand</keyword>
<name>A0A848HN62_9BURK</name>
<evidence type="ECO:0000256" key="2">
    <source>
        <dbReference type="ARBA" id="ARBA00009810"/>
    </source>
</evidence>
<evidence type="ECO:0000259" key="14">
    <source>
        <dbReference type="Pfam" id="PF07715"/>
    </source>
</evidence>
<dbReference type="PANTHER" id="PTHR47234">
    <property type="match status" value="1"/>
</dbReference>
<keyword evidence="9 10" id="KW-0998">Cell outer membrane</keyword>
<evidence type="ECO:0000256" key="12">
    <source>
        <dbReference type="SAM" id="SignalP"/>
    </source>
</evidence>
<keyword evidence="12" id="KW-0732">Signal</keyword>
<evidence type="ECO:0000256" key="5">
    <source>
        <dbReference type="ARBA" id="ARBA00022692"/>
    </source>
</evidence>
<comment type="similarity">
    <text evidence="2 10 11">Belongs to the TonB-dependent receptor family.</text>
</comment>
<dbReference type="Proteomes" id="UP000583752">
    <property type="component" value="Unassembled WGS sequence"/>
</dbReference>
<keyword evidence="8 15" id="KW-0675">Receptor</keyword>
<evidence type="ECO:0000256" key="3">
    <source>
        <dbReference type="ARBA" id="ARBA00022448"/>
    </source>
</evidence>
<evidence type="ECO:0000256" key="10">
    <source>
        <dbReference type="PROSITE-ProRule" id="PRU01360"/>
    </source>
</evidence>
<dbReference type="EMBL" id="JABBGG010000016">
    <property type="protein sequence ID" value="NML63356.1"/>
    <property type="molecule type" value="Genomic_DNA"/>
</dbReference>
<dbReference type="GO" id="GO:0009279">
    <property type="term" value="C:cell outer membrane"/>
    <property type="evidence" value="ECO:0007669"/>
    <property type="project" value="UniProtKB-SubCell"/>
</dbReference>
<dbReference type="InterPro" id="IPR000531">
    <property type="entry name" value="Beta-barrel_TonB"/>
</dbReference>
<keyword evidence="6 11" id="KW-0798">TonB box</keyword>
<protein>
    <submittedName>
        <fullName evidence="15">TonB-dependent receptor</fullName>
    </submittedName>
</protein>
<accession>A0A848HN62</accession>
<dbReference type="PROSITE" id="PS52016">
    <property type="entry name" value="TONB_DEPENDENT_REC_3"/>
    <property type="match status" value="1"/>
</dbReference>
<dbReference type="Pfam" id="PF07715">
    <property type="entry name" value="Plug"/>
    <property type="match status" value="1"/>
</dbReference>
<feature type="chain" id="PRO_5032972543" evidence="12">
    <location>
        <begin position="33"/>
        <end position="965"/>
    </location>
</feature>
<keyword evidence="5 10" id="KW-0812">Transmembrane</keyword>